<evidence type="ECO:0000256" key="3">
    <source>
        <dbReference type="ARBA" id="ARBA00005046"/>
    </source>
</evidence>
<evidence type="ECO:0000256" key="6">
    <source>
        <dbReference type="ARBA" id="ARBA00021108"/>
    </source>
</evidence>
<evidence type="ECO:0000256" key="9">
    <source>
        <dbReference type="ARBA" id="ARBA00022723"/>
    </source>
</evidence>
<accession>A0A917E3K8</accession>
<reference evidence="15" key="1">
    <citation type="journal article" date="2014" name="Int. J. Syst. Evol. Microbiol.">
        <title>Complete genome sequence of Corynebacterium casei LMG S-19264T (=DSM 44701T), isolated from a smear-ripened cheese.</title>
        <authorList>
            <consortium name="US DOE Joint Genome Institute (JGI-PGF)"/>
            <person name="Walter F."/>
            <person name="Albersmeier A."/>
            <person name="Kalinowski J."/>
            <person name="Ruckert C."/>
        </authorList>
    </citation>
    <scope>NUCLEOTIDE SEQUENCE</scope>
    <source>
        <strain evidence="15">CGMCC 1.15178</strain>
    </source>
</reference>
<dbReference type="InterPro" id="IPR005110">
    <property type="entry name" value="MoeA_linker/N"/>
</dbReference>
<dbReference type="NCBIfam" id="TIGR00177">
    <property type="entry name" value="molyb_syn"/>
    <property type="match status" value="1"/>
</dbReference>
<dbReference type="GO" id="GO:0005829">
    <property type="term" value="C:cytosol"/>
    <property type="evidence" value="ECO:0007669"/>
    <property type="project" value="TreeGrafter"/>
</dbReference>
<evidence type="ECO:0000256" key="8">
    <source>
        <dbReference type="ARBA" id="ARBA00022679"/>
    </source>
</evidence>
<dbReference type="InterPro" id="IPR036688">
    <property type="entry name" value="MoeA_C_domain_IV_sf"/>
</dbReference>
<dbReference type="SUPFAM" id="SSF63882">
    <property type="entry name" value="MoeA N-terminal region -like"/>
    <property type="match status" value="1"/>
</dbReference>
<dbReference type="Gene3D" id="3.90.105.10">
    <property type="entry name" value="Molybdopterin biosynthesis moea protein, domain 2"/>
    <property type="match status" value="1"/>
</dbReference>
<dbReference type="RefSeq" id="WP_189000651.1">
    <property type="nucleotide sequence ID" value="NZ_BMHP01000016.1"/>
</dbReference>
<feature type="domain" description="MoaB/Mog" evidence="14">
    <location>
        <begin position="196"/>
        <end position="349"/>
    </location>
</feature>
<comment type="function">
    <text evidence="2 13">Catalyzes the insertion of molybdate into adenylated molybdopterin with the concomitant release of AMP.</text>
</comment>
<dbReference type="SUPFAM" id="SSF53218">
    <property type="entry name" value="Molybdenum cofactor biosynthesis proteins"/>
    <property type="match status" value="1"/>
</dbReference>
<comment type="catalytic activity">
    <reaction evidence="12">
        <text>adenylyl-molybdopterin + molybdate = Mo-molybdopterin + AMP + H(+)</text>
        <dbReference type="Rhea" id="RHEA:35047"/>
        <dbReference type="ChEBI" id="CHEBI:15378"/>
        <dbReference type="ChEBI" id="CHEBI:36264"/>
        <dbReference type="ChEBI" id="CHEBI:62727"/>
        <dbReference type="ChEBI" id="CHEBI:71302"/>
        <dbReference type="ChEBI" id="CHEBI:456215"/>
        <dbReference type="EC" id="2.10.1.1"/>
    </reaction>
</comment>
<dbReference type="EC" id="2.10.1.1" evidence="5 13"/>
<dbReference type="InterPro" id="IPR005111">
    <property type="entry name" value="MoeA_C_domain_IV"/>
</dbReference>
<dbReference type="Gene3D" id="3.40.980.10">
    <property type="entry name" value="MoaB/Mog-like domain"/>
    <property type="match status" value="1"/>
</dbReference>
<dbReference type="Pfam" id="PF00994">
    <property type="entry name" value="MoCF_biosynth"/>
    <property type="match status" value="1"/>
</dbReference>
<evidence type="ECO:0000259" key="14">
    <source>
        <dbReference type="SMART" id="SM00852"/>
    </source>
</evidence>
<comment type="pathway">
    <text evidence="3 13">Cofactor biosynthesis; molybdopterin biosynthesis.</text>
</comment>
<evidence type="ECO:0000256" key="7">
    <source>
        <dbReference type="ARBA" id="ARBA00022505"/>
    </source>
</evidence>
<keyword evidence="8 13" id="KW-0808">Transferase</keyword>
<dbReference type="GO" id="GO:0061599">
    <property type="term" value="F:molybdopterin molybdotransferase activity"/>
    <property type="evidence" value="ECO:0007669"/>
    <property type="project" value="UniProtKB-UniRule"/>
</dbReference>
<dbReference type="CDD" id="cd00887">
    <property type="entry name" value="MoeA"/>
    <property type="match status" value="1"/>
</dbReference>
<comment type="caution">
    <text evidence="15">The sequence shown here is derived from an EMBL/GenBank/DDBJ whole genome shotgun (WGS) entry which is preliminary data.</text>
</comment>
<dbReference type="Pfam" id="PF03453">
    <property type="entry name" value="MoeA_N"/>
    <property type="match status" value="1"/>
</dbReference>
<reference evidence="15" key="2">
    <citation type="submission" date="2020-09" db="EMBL/GenBank/DDBJ databases">
        <authorList>
            <person name="Sun Q."/>
            <person name="Zhou Y."/>
        </authorList>
    </citation>
    <scope>NUCLEOTIDE SEQUENCE</scope>
    <source>
        <strain evidence="15">CGMCC 1.15178</strain>
    </source>
</reference>
<evidence type="ECO:0000313" key="16">
    <source>
        <dbReference type="Proteomes" id="UP000612456"/>
    </source>
</evidence>
<dbReference type="GO" id="GO:0006777">
    <property type="term" value="P:Mo-molybdopterin cofactor biosynthetic process"/>
    <property type="evidence" value="ECO:0007669"/>
    <property type="project" value="UniProtKB-UniRule"/>
</dbReference>
<sequence length="437" mass="45099">MQELQGSSRFDRRAVKVDEAARLVLGAAMPGRRESVPLGQAAGRRLAEQASASCDWPPFARSGLDGYAVRSADTAQATPQSPAVLRVVGAVAAGELARAAVVPGTAMRIMTGGAVPEGADAVVMLEQTADTLENGQPVVRVKRAAGPGQNIAQPGEEFRRGSPLFEAGTLLRPGHLALLATFGYADVAVYARPRVAVLATGAELLPVAAPLAPGTIRDSNSVMVAAMAEQSGAAALPLGRLADDRDAVTDALEAALAQADIVVTTGGVSVGDYDIMAAIMRGWAPDRLAEASVNSSLAEDRLLFNKVAMRPGSPTSAAVVKGKLVIALSGNPGACFVGFEWFVRPAILRMQGAAIETALPEAVTAVLDAAYEKGSPHERFVRTRLYVEQGVLHADPLAFGKSSMMASIPDADGLIRIPSGSSGLPAGSLVEVLLLQG</sequence>
<keyword evidence="16" id="KW-1185">Reference proteome</keyword>
<evidence type="ECO:0000256" key="12">
    <source>
        <dbReference type="ARBA" id="ARBA00047317"/>
    </source>
</evidence>
<gene>
    <name evidence="15" type="primary">moeA</name>
    <name evidence="15" type="ORF">GCM10010911_70610</name>
</gene>
<dbReference type="PANTHER" id="PTHR10192:SF5">
    <property type="entry name" value="GEPHYRIN"/>
    <property type="match status" value="1"/>
</dbReference>
<dbReference type="InterPro" id="IPR036135">
    <property type="entry name" value="MoeA_linker/N_sf"/>
</dbReference>
<comment type="similarity">
    <text evidence="4 13">Belongs to the MoeA family.</text>
</comment>
<organism evidence="15 16">
    <name type="scientific">Paenibacillus nasutitermitis</name>
    <dbReference type="NCBI Taxonomy" id="1652958"/>
    <lineage>
        <taxon>Bacteria</taxon>
        <taxon>Bacillati</taxon>
        <taxon>Bacillota</taxon>
        <taxon>Bacilli</taxon>
        <taxon>Bacillales</taxon>
        <taxon>Paenibacillaceae</taxon>
        <taxon>Paenibacillus</taxon>
    </lineage>
</organism>
<dbReference type="Proteomes" id="UP000612456">
    <property type="component" value="Unassembled WGS sequence"/>
</dbReference>
<keyword evidence="7 13" id="KW-0500">Molybdenum</keyword>
<dbReference type="InterPro" id="IPR001453">
    <property type="entry name" value="MoaB/Mog_dom"/>
</dbReference>
<keyword evidence="11 13" id="KW-0501">Molybdenum cofactor biosynthesis</keyword>
<dbReference type="EMBL" id="BMHP01000016">
    <property type="protein sequence ID" value="GGE01577.1"/>
    <property type="molecule type" value="Genomic_DNA"/>
</dbReference>
<proteinExistence type="inferred from homology"/>
<evidence type="ECO:0000256" key="5">
    <source>
        <dbReference type="ARBA" id="ARBA00013269"/>
    </source>
</evidence>
<keyword evidence="10 13" id="KW-0460">Magnesium</keyword>
<evidence type="ECO:0000256" key="11">
    <source>
        <dbReference type="ARBA" id="ARBA00023150"/>
    </source>
</evidence>
<evidence type="ECO:0000256" key="4">
    <source>
        <dbReference type="ARBA" id="ARBA00010763"/>
    </source>
</evidence>
<dbReference type="Pfam" id="PF03454">
    <property type="entry name" value="MoeA_C"/>
    <property type="match status" value="1"/>
</dbReference>
<dbReference type="PANTHER" id="PTHR10192">
    <property type="entry name" value="MOLYBDOPTERIN BIOSYNTHESIS PROTEIN"/>
    <property type="match status" value="1"/>
</dbReference>
<evidence type="ECO:0000256" key="1">
    <source>
        <dbReference type="ARBA" id="ARBA00001946"/>
    </source>
</evidence>
<evidence type="ECO:0000256" key="2">
    <source>
        <dbReference type="ARBA" id="ARBA00002901"/>
    </source>
</evidence>
<dbReference type="SUPFAM" id="SSF63867">
    <property type="entry name" value="MoeA C-terminal domain-like"/>
    <property type="match status" value="1"/>
</dbReference>
<dbReference type="InterPro" id="IPR036425">
    <property type="entry name" value="MoaB/Mog-like_dom_sf"/>
</dbReference>
<comment type="cofactor">
    <cofactor evidence="1 13">
        <name>Mg(2+)</name>
        <dbReference type="ChEBI" id="CHEBI:18420"/>
    </cofactor>
</comment>
<dbReference type="SMART" id="SM00852">
    <property type="entry name" value="MoCF_biosynth"/>
    <property type="match status" value="1"/>
</dbReference>
<keyword evidence="9 13" id="KW-0479">Metal-binding</keyword>
<dbReference type="NCBIfam" id="NF045515">
    <property type="entry name" value="Glp_gephyrin"/>
    <property type="match status" value="1"/>
</dbReference>
<dbReference type="Gene3D" id="2.40.340.10">
    <property type="entry name" value="MoeA, C-terminal, domain IV"/>
    <property type="match status" value="1"/>
</dbReference>
<protein>
    <recommendedName>
        <fullName evidence="6 13">Molybdopterin molybdenumtransferase</fullName>
        <ecNumber evidence="5 13">2.10.1.1</ecNumber>
    </recommendedName>
</protein>
<dbReference type="Gene3D" id="2.170.190.11">
    <property type="entry name" value="Molybdopterin biosynthesis moea protein, domain 3"/>
    <property type="match status" value="1"/>
</dbReference>
<dbReference type="FunFam" id="2.170.190.11:FF:000001">
    <property type="entry name" value="Molybdopterin molybdenumtransferase"/>
    <property type="match status" value="1"/>
</dbReference>
<evidence type="ECO:0000256" key="13">
    <source>
        <dbReference type="RuleBase" id="RU365090"/>
    </source>
</evidence>
<name>A0A917E3K8_9BACL</name>
<dbReference type="GO" id="GO:0046872">
    <property type="term" value="F:metal ion binding"/>
    <property type="evidence" value="ECO:0007669"/>
    <property type="project" value="UniProtKB-UniRule"/>
</dbReference>
<evidence type="ECO:0000256" key="10">
    <source>
        <dbReference type="ARBA" id="ARBA00022842"/>
    </source>
</evidence>
<dbReference type="InterPro" id="IPR038987">
    <property type="entry name" value="MoeA-like"/>
</dbReference>
<dbReference type="AlphaFoldDB" id="A0A917E3K8"/>
<evidence type="ECO:0000313" key="15">
    <source>
        <dbReference type="EMBL" id="GGE01577.1"/>
    </source>
</evidence>
<dbReference type="FunFam" id="3.40.980.10:FF:000004">
    <property type="entry name" value="Molybdopterin molybdenumtransferase"/>
    <property type="match status" value="1"/>
</dbReference>